<keyword evidence="3" id="KW-1185">Reference proteome</keyword>
<feature type="transmembrane region" description="Helical" evidence="1">
    <location>
        <begin position="171"/>
        <end position="193"/>
    </location>
</feature>
<name>A0A3Q4G6P4_NEOBR</name>
<feature type="transmembrane region" description="Helical" evidence="1">
    <location>
        <begin position="39"/>
        <end position="60"/>
    </location>
</feature>
<keyword evidence="1" id="KW-1133">Transmembrane helix</keyword>
<dbReference type="STRING" id="32507.ENSNBRP00000001908"/>
<accession>A0A3Q4G6P4</accession>
<dbReference type="Bgee" id="ENSNBRG00000001541">
    <property type="expression patterns" value="Expressed in brain"/>
</dbReference>
<organism evidence="2 3">
    <name type="scientific">Neolamprologus brichardi</name>
    <name type="common">Fairy cichlid</name>
    <name type="synonym">Lamprologus brichardi</name>
    <dbReference type="NCBI Taxonomy" id="32507"/>
    <lineage>
        <taxon>Eukaryota</taxon>
        <taxon>Metazoa</taxon>
        <taxon>Chordata</taxon>
        <taxon>Craniata</taxon>
        <taxon>Vertebrata</taxon>
        <taxon>Euteleostomi</taxon>
        <taxon>Actinopterygii</taxon>
        <taxon>Neopterygii</taxon>
        <taxon>Teleostei</taxon>
        <taxon>Neoteleostei</taxon>
        <taxon>Acanthomorphata</taxon>
        <taxon>Ovalentaria</taxon>
        <taxon>Cichlomorphae</taxon>
        <taxon>Cichliformes</taxon>
        <taxon>Cichlidae</taxon>
        <taxon>African cichlids</taxon>
        <taxon>Pseudocrenilabrinae</taxon>
        <taxon>Lamprologini</taxon>
        <taxon>Neolamprologus</taxon>
    </lineage>
</organism>
<sequence length="204" mass="22567">MSSLFSSVCPSCVLSNKTVSVLLFFSAPSQVLTHFLAPMMLYVIEIGCLLLSVLGVFGAFKEKRWCFILVKVCLCCCCACGSNLCQITKLDSFIILVLDFLECCGLVEGYKDWGSSIPSSCNCQYPGKCVSMKSKLTMLPYPPVLSLFRSQPCLPIYVSELKLAFSLSMGIQFGSGVFWVCVCGFYIYILLYVGEKHLEIFSLC</sequence>
<evidence type="ECO:0000313" key="2">
    <source>
        <dbReference type="Ensembl" id="ENSNBRP00000001908.1"/>
    </source>
</evidence>
<dbReference type="GO" id="GO:0016020">
    <property type="term" value="C:membrane"/>
    <property type="evidence" value="ECO:0007669"/>
    <property type="project" value="InterPro"/>
</dbReference>
<keyword evidence="1" id="KW-0812">Transmembrane</keyword>
<reference evidence="2" key="2">
    <citation type="submission" date="2025-09" db="UniProtKB">
        <authorList>
            <consortium name="Ensembl"/>
        </authorList>
    </citation>
    <scope>IDENTIFICATION</scope>
</reference>
<dbReference type="AlphaFoldDB" id="A0A3Q4G6P4"/>
<dbReference type="GeneTree" id="ENSGT00940000168547"/>
<keyword evidence="1" id="KW-0472">Membrane</keyword>
<reference evidence="2" key="1">
    <citation type="submission" date="2025-08" db="UniProtKB">
        <authorList>
            <consortium name="Ensembl"/>
        </authorList>
    </citation>
    <scope>IDENTIFICATION</scope>
</reference>
<dbReference type="InterPro" id="IPR008952">
    <property type="entry name" value="Tetraspanin_EC2_sf"/>
</dbReference>
<dbReference type="Ensembl" id="ENSNBRT00000001986.1">
    <property type="protein sequence ID" value="ENSNBRP00000001908.1"/>
    <property type="gene ID" value="ENSNBRG00000001541.1"/>
</dbReference>
<proteinExistence type="predicted"/>
<dbReference type="Gene3D" id="1.10.1450.10">
    <property type="entry name" value="Tetraspanin"/>
    <property type="match status" value="1"/>
</dbReference>
<evidence type="ECO:0000256" key="1">
    <source>
        <dbReference type="SAM" id="Phobius"/>
    </source>
</evidence>
<dbReference type="Proteomes" id="UP000261580">
    <property type="component" value="Unassembled WGS sequence"/>
</dbReference>
<protein>
    <submittedName>
        <fullName evidence="2">Uncharacterized protein</fullName>
    </submittedName>
</protein>
<evidence type="ECO:0000313" key="3">
    <source>
        <dbReference type="Proteomes" id="UP000261580"/>
    </source>
</evidence>